<dbReference type="InterPro" id="IPR002934">
    <property type="entry name" value="Polymerase_NTP_transf_dom"/>
</dbReference>
<keyword evidence="7" id="KW-0067">ATP-binding</keyword>
<dbReference type="PANTHER" id="PTHR33571">
    <property type="entry name" value="SSL8005 PROTEIN"/>
    <property type="match status" value="1"/>
</dbReference>
<keyword evidence="6" id="KW-0547">Nucleotide-binding</keyword>
<dbReference type="EMBL" id="RSAS01000234">
    <property type="protein sequence ID" value="RRR74855.1"/>
    <property type="molecule type" value="Genomic_DNA"/>
</dbReference>
<dbReference type="AlphaFoldDB" id="A0A426U4M0"/>
<sequence length="117" mass="13441">MNNEKQWDLAEILHELDRNYHHLETFGVRSLGLFGSYARGTANTNSDMDFLVDLELPSFNHYMDLKFWLEDTFSHAIDLVLIDTLKARLQSVILSEVVYAKRLSPLPRGHLGGDQAH</sequence>
<keyword evidence="2" id="KW-1277">Toxin-antitoxin system</keyword>
<dbReference type="SUPFAM" id="SSF81301">
    <property type="entry name" value="Nucleotidyltransferase"/>
    <property type="match status" value="1"/>
</dbReference>
<keyword evidence="8" id="KW-0460">Magnesium</keyword>
<evidence type="ECO:0000256" key="2">
    <source>
        <dbReference type="ARBA" id="ARBA00022649"/>
    </source>
</evidence>
<organism evidence="11 12">
    <name type="scientific">Candidatus Viridilinea halotolerans</name>
    <dbReference type="NCBI Taxonomy" id="2491704"/>
    <lineage>
        <taxon>Bacteria</taxon>
        <taxon>Bacillati</taxon>
        <taxon>Chloroflexota</taxon>
        <taxon>Chloroflexia</taxon>
        <taxon>Chloroflexales</taxon>
        <taxon>Chloroflexineae</taxon>
        <taxon>Oscillochloridaceae</taxon>
        <taxon>Candidatus Viridilinea</taxon>
    </lineage>
</organism>
<dbReference type="InterPro" id="IPR052038">
    <property type="entry name" value="Type-VII_TA_antitoxin"/>
</dbReference>
<evidence type="ECO:0000313" key="12">
    <source>
        <dbReference type="Proteomes" id="UP000280307"/>
    </source>
</evidence>
<keyword evidence="5" id="KW-0479">Metal-binding</keyword>
<dbReference type="Pfam" id="PF01909">
    <property type="entry name" value="NTP_transf_2"/>
    <property type="match status" value="1"/>
</dbReference>
<keyword evidence="3 11" id="KW-0808">Transferase</keyword>
<evidence type="ECO:0000256" key="4">
    <source>
        <dbReference type="ARBA" id="ARBA00022695"/>
    </source>
</evidence>
<evidence type="ECO:0000256" key="3">
    <source>
        <dbReference type="ARBA" id="ARBA00022679"/>
    </source>
</evidence>
<comment type="similarity">
    <text evidence="9">Belongs to the MntA antitoxin family.</text>
</comment>
<feature type="domain" description="Polymerase nucleotidyl transferase" evidence="10">
    <location>
        <begin position="26"/>
        <end position="99"/>
    </location>
</feature>
<evidence type="ECO:0000259" key="10">
    <source>
        <dbReference type="Pfam" id="PF01909"/>
    </source>
</evidence>
<evidence type="ECO:0000313" key="11">
    <source>
        <dbReference type="EMBL" id="RRR74855.1"/>
    </source>
</evidence>
<dbReference type="GO" id="GO:0005524">
    <property type="term" value="F:ATP binding"/>
    <property type="evidence" value="ECO:0007669"/>
    <property type="project" value="UniProtKB-KW"/>
</dbReference>
<dbReference type="Gene3D" id="3.30.460.10">
    <property type="entry name" value="Beta Polymerase, domain 2"/>
    <property type="match status" value="1"/>
</dbReference>
<reference evidence="11 12" key="1">
    <citation type="submission" date="2018-12" db="EMBL/GenBank/DDBJ databases">
        <title>Genome Sequence of Candidatus Viridilinea halotolerans isolated from saline sulfide-rich spring.</title>
        <authorList>
            <person name="Grouzdev D.S."/>
            <person name="Burganskaya E.I."/>
            <person name="Krutkina M.S."/>
            <person name="Sukhacheva M.V."/>
            <person name="Gorlenko V.M."/>
        </authorList>
    </citation>
    <scope>NUCLEOTIDE SEQUENCE [LARGE SCALE GENOMIC DNA]</scope>
    <source>
        <strain evidence="11">Chok-6</strain>
    </source>
</reference>
<evidence type="ECO:0000256" key="9">
    <source>
        <dbReference type="ARBA" id="ARBA00038276"/>
    </source>
</evidence>
<evidence type="ECO:0000256" key="6">
    <source>
        <dbReference type="ARBA" id="ARBA00022741"/>
    </source>
</evidence>
<dbReference type="CDD" id="cd05403">
    <property type="entry name" value="NT_KNTase_like"/>
    <property type="match status" value="1"/>
</dbReference>
<name>A0A426U4M0_9CHLR</name>
<comment type="caution">
    <text evidence="11">The sequence shown here is derived from an EMBL/GenBank/DDBJ whole genome shotgun (WGS) entry which is preliminary data.</text>
</comment>
<accession>A0A426U4M0</accession>
<proteinExistence type="inferred from homology"/>
<evidence type="ECO:0000256" key="8">
    <source>
        <dbReference type="ARBA" id="ARBA00022842"/>
    </source>
</evidence>
<gene>
    <name evidence="11" type="ORF">EI684_06090</name>
</gene>
<dbReference type="InterPro" id="IPR043519">
    <property type="entry name" value="NT_sf"/>
</dbReference>
<evidence type="ECO:0000256" key="7">
    <source>
        <dbReference type="ARBA" id="ARBA00022840"/>
    </source>
</evidence>
<dbReference type="GO" id="GO:0016779">
    <property type="term" value="F:nucleotidyltransferase activity"/>
    <property type="evidence" value="ECO:0007669"/>
    <property type="project" value="UniProtKB-KW"/>
</dbReference>
<evidence type="ECO:0000256" key="1">
    <source>
        <dbReference type="ARBA" id="ARBA00001946"/>
    </source>
</evidence>
<dbReference type="PANTHER" id="PTHR33571:SF14">
    <property type="entry name" value="PROTEIN ADENYLYLTRANSFERASE MJ0435-RELATED"/>
    <property type="match status" value="1"/>
</dbReference>
<keyword evidence="4" id="KW-0548">Nucleotidyltransferase</keyword>
<protein>
    <submittedName>
        <fullName evidence="11">Nucleotidyltransferase</fullName>
    </submittedName>
</protein>
<comment type="cofactor">
    <cofactor evidence="1">
        <name>Mg(2+)</name>
        <dbReference type="ChEBI" id="CHEBI:18420"/>
    </cofactor>
</comment>
<evidence type="ECO:0000256" key="5">
    <source>
        <dbReference type="ARBA" id="ARBA00022723"/>
    </source>
</evidence>
<dbReference type="GO" id="GO:0046872">
    <property type="term" value="F:metal ion binding"/>
    <property type="evidence" value="ECO:0007669"/>
    <property type="project" value="UniProtKB-KW"/>
</dbReference>
<dbReference type="Proteomes" id="UP000280307">
    <property type="component" value="Unassembled WGS sequence"/>
</dbReference>